<keyword evidence="2" id="KW-0238">DNA-binding</keyword>
<protein>
    <submittedName>
        <fullName evidence="5">Helix-turn-helix transcriptional regulator</fullName>
    </submittedName>
</protein>
<proteinExistence type="predicted"/>
<dbReference type="Pfam" id="PF12833">
    <property type="entry name" value="HTH_18"/>
    <property type="match status" value="1"/>
</dbReference>
<accession>A0ABT8AZV9</accession>
<dbReference type="SMART" id="SM00342">
    <property type="entry name" value="HTH_ARAC"/>
    <property type="match status" value="1"/>
</dbReference>
<dbReference type="PANTHER" id="PTHR46796">
    <property type="entry name" value="HTH-TYPE TRANSCRIPTIONAL ACTIVATOR RHAS-RELATED"/>
    <property type="match status" value="1"/>
</dbReference>
<comment type="caution">
    <text evidence="5">The sequence shown here is derived from an EMBL/GenBank/DDBJ whole genome shotgun (WGS) entry which is preliminary data.</text>
</comment>
<keyword evidence="1" id="KW-0805">Transcription regulation</keyword>
<evidence type="ECO:0000259" key="4">
    <source>
        <dbReference type="PROSITE" id="PS01124"/>
    </source>
</evidence>
<dbReference type="Gene3D" id="1.10.10.60">
    <property type="entry name" value="Homeodomain-like"/>
    <property type="match status" value="1"/>
</dbReference>
<keyword evidence="3" id="KW-0804">Transcription</keyword>
<sequence>MYLWRGRALVLGVDSDSTPHAHHALQLSLALEGAFRLTLQDSSTRMATAALFLPGQPHRLAANGALMAHLFIDPGQRSLADWRRDEIPAALPADLLAALRAAWRTPLALSACEPLVAQWQDAWLPGFDRAPVLDSRIAQALALLAEEGELTAEYLADTLQLSQSRFSHLFSQHTGLPFRRYVLWMRLLAAVAQLGRGGNLTTAAHAAGFADLAHMSRVFHATFGVVPSTLSRVAIVAA</sequence>
<name>A0ABT8AZV9_9NEIS</name>
<evidence type="ECO:0000256" key="2">
    <source>
        <dbReference type="ARBA" id="ARBA00023125"/>
    </source>
</evidence>
<evidence type="ECO:0000313" key="6">
    <source>
        <dbReference type="Proteomes" id="UP001180081"/>
    </source>
</evidence>
<evidence type="ECO:0000256" key="1">
    <source>
        <dbReference type="ARBA" id="ARBA00023015"/>
    </source>
</evidence>
<dbReference type="RefSeq" id="WP_290331179.1">
    <property type="nucleotide sequence ID" value="NZ_JAUFPU010000002.1"/>
</dbReference>
<organism evidence="5 6">
    <name type="scientific">Chitinimonas viridis</name>
    <dbReference type="NCBI Taxonomy" id="664880"/>
    <lineage>
        <taxon>Bacteria</taxon>
        <taxon>Pseudomonadati</taxon>
        <taxon>Pseudomonadota</taxon>
        <taxon>Betaproteobacteria</taxon>
        <taxon>Neisseriales</taxon>
        <taxon>Chitinibacteraceae</taxon>
        <taxon>Chitinimonas</taxon>
    </lineage>
</organism>
<keyword evidence="6" id="KW-1185">Reference proteome</keyword>
<dbReference type="InterPro" id="IPR050204">
    <property type="entry name" value="AraC_XylS_family_regulators"/>
</dbReference>
<dbReference type="Proteomes" id="UP001180081">
    <property type="component" value="Unassembled WGS sequence"/>
</dbReference>
<reference evidence="5" key="1">
    <citation type="journal article" date="2014" name="Int. J. Syst. Evol. Microbiol.">
        <title>Complete genome of a new Firmicutes species belonging to the dominant human colonic microbiota ('Ruminococcus bicirculans') reveals two chromosomes and a selective capacity to utilize plant glucans.</title>
        <authorList>
            <consortium name="NISC Comparative Sequencing Program"/>
            <person name="Wegmann U."/>
            <person name="Louis P."/>
            <person name="Goesmann A."/>
            <person name="Henrissat B."/>
            <person name="Duncan S.H."/>
            <person name="Flint H.J."/>
        </authorList>
    </citation>
    <scope>NUCLEOTIDE SEQUENCE</scope>
    <source>
        <strain evidence="5">CECT 7703</strain>
    </source>
</reference>
<gene>
    <name evidence="5" type="ORF">QWZ03_01890</name>
</gene>
<feature type="domain" description="HTH araC/xylS-type" evidence="4">
    <location>
        <begin position="135"/>
        <end position="233"/>
    </location>
</feature>
<dbReference type="InterPro" id="IPR018060">
    <property type="entry name" value="HTH_AraC"/>
</dbReference>
<evidence type="ECO:0000256" key="3">
    <source>
        <dbReference type="ARBA" id="ARBA00023163"/>
    </source>
</evidence>
<evidence type="ECO:0000313" key="5">
    <source>
        <dbReference type="EMBL" id="MDN3575522.1"/>
    </source>
</evidence>
<dbReference type="EMBL" id="JAUFPU010000002">
    <property type="protein sequence ID" value="MDN3575522.1"/>
    <property type="molecule type" value="Genomic_DNA"/>
</dbReference>
<reference evidence="5" key="2">
    <citation type="submission" date="2023-06" db="EMBL/GenBank/DDBJ databases">
        <authorList>
            <person name="Lucena T."/>
            <person name="Sun Q."/>
        </authorList>
    </citation>
    <scope>NUCLEOTIDE SEQUENCE</scope>
    <source>
        <strain evidence="5">CECT 7703</strain>
    </source>
</reference>
<dbReference type="PROSITE" id="PS01124">
    <property type="entry name" value="HTH_ARAC_FAMILY_2"/>
    <property type="match status" value="1"/>
</dbReference>